<evidence type="ECO:0000256" key="5">
    <source>
        <dbReference type="ARBA" id="ARBA00023015"/>
    </source>
</evidence>
<sequence length="510" mass="57463">MYSILIVDDEPLIREGLRTIIDWEEHGFRVVDVASDAAEALRKHQQLEPSLMIVDIRMPGMDGLELLRKIHEQYRPCPHFLILSGYADFEYARTALQLKVDGYLLKPIDEDELISYLRKVKDEIDEDNRVINRGRDRDWESRILELLSGKDPVPIGTNDWNWSSYEIALVKPLSREEIDAATIAQVKRLLAESFDHTGRGIVFSIDSYVGVLLKETAESPSKHRATYNLINEACGKCGLDFIVVAGGAVPKPELLGRSYERACSLIKQRFLYSGGKLHLAEPELQGNGTDSEAISADDKLFLALDAANPKAAEDALHGMGSSWLAAGANELEIKGGFVSKMSATISRLSLNRPELREHVQTYNAEVTALYGEYRYEHLLKKLSSICMGICDKLNEKDAGPDKQVRKMIELIHRNSSDHLRLETLAEALGYNSSYLGKLFKSTTGDNFNTYLDKVRIDKAKELLRQGKKVYQVAEQIGYTNVDYFHAKFRKYVGSSPISFRKNPEGDEPTE</sequence>
<dbReference type="InterPro" id="IPR018062">
    <property type="entry name" value="HTH_AraC-typ_CS"/>
</dbReference>
<protein>
    <submittedName>
        <fullName evidence="11">Response regulator transcription factor</fullName>
    </submittedName>
</protein>
<evidence type="ECO:0000256" key="4">
    <source>
        <dbReference type="ARBA" id="ARBA00023012"/>
    </source>
</evidence>
<dbReference type="PROSITE" id="PS50110">
    <property type="entry name" value="RESPONSE_REGULATORY"/>
    <property type="match status" value="1"/>
</dbReference>
<dbReference type="GO" id="GO:0003700">
    <property type="term" value="F:DNA-binding transcription factor activity"/>
    <property type="evidence" value="ECO:0007669"/>
    <property type="project" value="InterPro"/>
</dbReference>
<keyword evidence="6" id="KW-0238">DNA-binding</keyword>
<evidence type="ECO:0000256" key="1">
    <source>
        <dbReference type="ARBA" id="ARBA00004496"/>
    </source>
</evidence>
<keyword evidence="3 8" id="KW-0597">Phosphoprotein</keyword>
<dbReference type="Pfam" id="PF12833">
    <property type="entry name" value="HTH_18"/>
    <property type="match status" value="1"/>
</dbReference>
<accession>A0AA95F4D2</accession>
<dbReference type="Pfam" id="PF00072">
    <property type="entry name" value="Response_reg"/>
    <property type="match status" value="1"/>
</dbReference>
<dbReference type="CDD" id="cd17536">
    <property type="entry name" value="REC_YesN-like"/>
    <property type="match status" value="1"/>
</dbReference>
<evidence type="ECO:0000256" key="3">
    <source>
        <dbReference type="ARBA" id="ARBA00022553"/>
    </source>
</evidence>
<evidence type="ECO:0000256" key="6">
    <source>
        <dbReference type="ARBA" id="ARBA00023125"/>
    </source>
</evidence>
<keyword evidence="5" id="KW-0805">Transcription regulation</keyword>
<gene>
    <name evidence="11" type="ORF">P0Y55_00735</name>
</gene>
<evidence type="ECO:0000256" key="8">
    <source>
        <dbReference type="PROSITE-ProRule" id="PRU00169"/>
    </source>
</evidence>
<dbReference type="Proteomes" id="UP001178662">
    <property type="component" value="Chromosome"/>
</dbReference>
<dbReference type="EMBL" id="CP119317">
    <property type="protein sequence ID" value="WEK54635.1"/>
    <property type="molecule type" value="Genomic_DNA"/>
</dbReference>
<dbReference type="GO" id="GO:0000160">
    <property type="term" value="P:phosphorelay signal transduction system"/>
    <property type="evidence" value="ECO:0007669"/>
    <property type="project" value="UniProtKB-KW"/>
</dbReference>
<dbReference type="PROSITE" id="PS00041">
    <property type="entry name" value="HTH_ARAC_FAMILY_1"/>
    <property type="match status" value="1"/>
</dbReference>
<evidence type="ECO:0000259" key="10">
    <source>
        <dbReference type="PROSITE" id="PS50110"/>
    </source>
</evidence>
<dbReference type="SMART" id="SM00342">
    <property type="entry name" value="HTH_ARAC"/>
    <property type="match status" value="1"/>
</dbReference>
<dbReference type="InterPro" id="IPR018060">
    <property type="entry name" value="HTH_AraC"/>
</dbReference>
<evidence type="ECO:0000259" key="9">
    <source>
        <dbReference type="PROSITE" id="PS01124"/>
    </source>
</evidence>
<reference evidence="11" key="1">
    <citation type="submission" date="2023-03" db="EMBL/GenBank/DDBJ databases">
        <title>Andean soil-derived lignocellulolytic bacterial consortium as a source of novel taxa and putative plastic-active enzymes.</title>
        <authorList>
            <person name="Diaz-Garcia L."/>
            <person name="Chuvochina M."/>
            <person name="Feuerriegel G."/>
            <person name="Bunk B."/>
            <person name="Sproer C."/>
            <person name="Streit W.R."/>
            <person name="Rodriguez L.M."/>
            <person name="Overmann J."/>
            <person name="Jimenez D.J."/>
        </authorList>
    </citation>
    <scope>NUCLEOTIDE SEQUENCE</scope>
    <source>
        <strain evidence="11">MAG 2441</strain>
    </source>
</reference>
<evidence type="ECO:0000256" key="7">
    <source>
        <dbReference type="ARBA" id="ARBA00023163"/>
    </source>
</evidence>
<name>A0AA95F4D2_9BACL</name>
<dbReference type="Gene3D" id="1.10.10.60">
    <property type="entry name" value="Homeodomain-like"/>
    <property type="match status" value="2"/>
</dbReference>
<dbReference type="Gene3D" id="3.40.50.2300">
    <property type="match status" value="1"/>
</dbReference>
<organism evidence="11 12">
    <name type="scientific">Candidatus Cohnella colombiensis</name>
    <dbReference type="NCBI Taxonomy" id="3121368"/>
    <lineage>
        <taxon>Bacteria</taxon>
        <taxon>Bacillati</taxon>
        <taxon>Bacillota</taxon>
        <taxon>Bacilli</taxon>
        <taxon>Bacillales</taxon>
        <taxon>Paenibacillaceae</taxon>
        <taxon>Cohnella</taxon>
    </lineage>
</organism>
<dbReference type="InterPro" id="IPR011006">
    <property type="entry name" value="CheY-like_superfamily"/>
</dbReference>
<dbReference type="InterPro" id="IPR051552">
    <property type="entry name" value="HptR"/>
</dbReference>
<dbReference type="GO" id="GO:0005737">
    <property type="term" value="C:cytoplasm"/>
    <property type="evidence" value="ECO:0007669"/>
    <property type="project" value="UniProtKB-SubCell"/>
</dbReference>
<feature type="modified residue" description="4-aspartylphosphate" evidence="8">
    <location>
        <position position="55"/>
    </location>
</feature>
<dbReference type="InterPro" id="IPR001789">
    <property type="entry name" value="Sig_transdc_resp-reg_receiver"/>
</dbReference>
<feature type="domain" description="HTH araC/xylS-type" evidence="9">
    <location>
        <begin position="405"/>
        <end position="502"/>
    </location>
</feature>
<evidence type="ECO:0000256" key="2">
    <source>
        <dbReference type="ARBA" id="ARBA00022490"/>
    </source>
</evidence>
<evidence type="ECO:0000313" key="11">
    <source>
        <dbReference type="EMBL" id="WEK54635.1"/>
    </source>
</evidence>
<dbReference type="PANTHER" id="PTHR42713">
    <property type="entry name" value="HISTIDINE KINASE-RELATED"/>
    <property type="match status" value="1"/>
</dbReference>
<proteinExistence type="predicted"/>
<dbReference type="SUPFAM" id="SSF46689">
    <property type="entry name" value="Homeodomain-like"/>
    <property type="match status" value="2"/>
</dbReference>
<dbReference type="PANTHER" id="PTHR42713:SF3">
    <property type="entry name" value="TRANSCRIPTIONAL REGULATORY PROTEIN HPTR"/>
    <property type="match status" value="1"/>
</dbReference>
<keyword evidence="7" id="KW-0804">Transcription</keyword>
<keyword evidence="2" id="KW-0963">Cytoplasm</keyword>
<evidence type="ECO:0000313" key="12">
    <source>
        <dbReference type="Proteomes" id="UP001178662"/>
    </source>
</evidence>
<keyword evidence="12" id="KW-1185">Reference proteome</keyword>
<feature type="domain" description="Response regulatory" evidence="10">
    <location>
        <begin position="3"/>
        <end position="121"/>
    </location>
</feature>
<keyword evidence="4" id="KW-0902">Two-component regulatory system</keyword>
<dbReference type="SMART" id="SM00448">
    <property type="entry name" value="REC"/>
    <property type="match status" value="1"/>
</dbReference>
<dbReference type="GO" id="GO:0043565">
    <property type="term" value="F:sequence-specific DNA binding"/>
    <property type="evidence" value="ECO:0007669"/>
    <property type="project" value="InterPro"/>
</dbReference>
<comment type="subcellular location">
    <subcellularLocation>
        <location evidence="1">Cytoplasm</location>
    </subcellularLocation>
</comment>
<dbReference type="AlphaFoldDB" id="A0AA95F4D2"/>
<dbReference type="PROSITE" id="PS01124">
    <property type="entry name" value="HTH_ARAC_FAMILY_2"/>
    <property type="match status" value="1"/>
</dbReference>
<dbReference type="InterPro" id="IPR009057">
    <property type="entry name" value="Homeodomain-like_sf"/>
</dbReference>
<dbReference type="SUPFAM" id="SSF52172">
    <property type="entry name" value="CheY-like"/>
    <property type="match status" value="1"/>
</dbReference>